<comment type="domain">
    <text evidence="8">The last Arg residue of the ACP-binding site is essential for the weak association between ACP/AcpP and FabH.</text>
</comment>
<feature type="active site" evidence="8">
    <location>
        <position position="284"/>
    </location>
</feature>
<evidence type="ECO:0000313" key="12">
    <source>
        <dbReference type="Proteomes" id="UP001214250"/>
    </source>
</evidence>
<feature type="active site" evidence="8">
    <location>
        <position position="254"/>
    </location>
</feature>
<dbReference type="Pfam" id="PF08545">
    <property type="entry name" value="ACP_syn_III"/>
    <property type="match status" value="1"/>
</dbReference>
<dbReference type="NCBIfam" id="NF006829">
    <property type="entry name" value="PRK09352.1"/>
    <property type="match status" value="1"/>
</dbReference>
<keyword evidence="8" id="KW-0963">Cytoplasm</keyword>
<accession>A0ABY7VPJ8</accession>
<evidence type="ECO:0000256" key="5">
    <source>
        <dbReference type="ARBA" id="ARBA00023098"/>
    </source>
</evidence>
<evidence type="ECO:0000256" key="7">
    <source>
        <dbReference type="ARBA" id="ARBA00023268"/>
    </source>
</evidence>
<keyword evidence="6 8" id="KW-0275">Fatty acid biosynthesis</keyword>
<dbReference type="PANTHER" id="PTHR43091">
    <property type="entry name" value="3-OXOACYL-[ACYL-CARRIER-PROTEIN] SYNTHASE"/>
    <property type="match status" value="1"/>
</dbReference>
<dbReference type="InterPro" id="IPR013747">
    <property type="entry name" value="ACP_syn_III_C"/>
</dbReference>
<organism evidence="11 12">
    <name type="scientific">Lentisphaera profundi</name>
    <dbReference type="NCBI Taxonomy" id="1658616"/>
    <lineage>
        <taxon>Bacteria</taxon>
        <taxon>Pseudomonadati</taxon>
        <taxon>Lentisphaerota</taxon>
        <taxon>Lentisphaeria</taxon>
        <taxon>Lentisphaerales</taxon>
        <taxon>Lentisphaeraceae</taxon>
        <taxon>Lentisphaera</taxon>
    </lineage>
</organism>
<comment type="subcellular location">
    <subcellularLocation>
        <location evidence="8">Cytoplasm</location>
    </subcellularLocation>
</comment>
<proteinExistence type="inferred from homology"/>
<dbReference type="InterPro" id="IPR016039">
    <property type="entry name" value="Thiolase-like"/>
</dbReference>
<dbReference type="InterPro" id="IPR004655">
    <property type="entry name" value="FabH"/>
</dbReference>
<dbReference type="RefSeq" id="WP_274150098.1">
    <property type="nucleotide sequence ID" value="NZ_CP117811.1"/>
</dbReference>
<dbReference type="Gene3D" id="3.40.47.10">
    <property type="match status" value="1"/>
</dbReference>
<feature type="domain" description="Beta-ketoacyl-[acyl-carrier-protein] synthase III C-terminal" evidence="9">
    <location>
        <begin position="238"/>
        <end position="327"/>
    </location>
</feature>
<comment type="subunit">
    <text evidence="8">Homodimer.</text>
</comment>
<feature type="domain" description="Beta-ketoacyl-[acyl-carrier-protein] synthase III N-terminal" evidence="10">
    <location>
        <begin position="107"/>
        <end position="186"/>
    </location>
</feature>
<keyword evidence="3 8" id="KW-0808">Transferase</keyword>
<dbReference type="HAMAP" id="MF_01815">
    <property type="entry name" value="FabH"/>
    <property type="match status" value="1"/>
</dbReference>
<gene>
    <name evidence="8" type="primary">fabH</name>
    <name evidence="11" type="ORF">PQO03_10185</name>
</gene>
<dbReference type="SUPFAM" id="SSF53901">
    <property type="entry name" value="Thiolase-like"/>
    <property type="match status" value="1"/>
</dbReference>
<evidence type="ECO:0000256" key="6">
    <source>
        <dbReference type="ARBA" id="ARBA00023160"/>
    </source>
</evidence>
<feature type="region of interest" description="ACP-binding" evidence="8">
    <location>
        <begin position="255"/>
        <end position="259"/>
    </location>
</feature>
<comment type="function">
    <text evidence="8">Catalyzes the condensation reaction of fatty acid synthesis by the addition to an acyl acceptor of two carbons from malonyl-ACP. Catalyzes the first condensation reaction which initiates fatty acid synthesis and may therefore play a role in governing the total rate of fatty acid production. Possesses both acetoacetyl-ACP synthase and acetyl transacylase activities. Its substrate specificity determines the biosynthesis of branched-chain and/or straight-chain of fatty acids.</text>
</comment>
<keyword evidence="7 8" id="KW-0511">Multifunctional enzyme</keyword>
<name>A0ABY7VPJ8_9BACT</name>
<evidence type="ECO:0000256" key="4">
    <source>
        <dbReference type="ARBA" id="ARBA00022832"/>
    </source>
</evidence>
<dbReference type="PANTHER" id="PTHR43091:SF1">
    <property type="entry name" value="BETA-KETOACYL-[ACYL-CARRIER-PROTEIN] SYNTHASE III, CHLOROPLASTIC"/>
    <property type="match status" value="1"/>
</dbReference>
<dbReference type="EMBL" id="CP117811">
    <property type="protein sequence ID" value="WDE96081.1"/>
    <property type="molecule type" value="Genomic_DNA"/>
</dbReference>
<feature type="active site" evidence="8">
    <location>
        <position position="113"/>
    </location>
</feature>
<evidence type="ECO:0000313" key="11">
    <source>
        <dbReference type="EMBL" id="WDE96081.1"/>
    </source>
</evidence>
<evidence type="ECO:0000256" key="3">
    <source>
        <dbReference type="ARBA" id="ARBA00022679"/>
    </source>
</evidence>
<keyword evidence="12" id="KW-1185">Reference proteome</keyword>
<evidence type="ECO:0000259" key="10">
    <source>
        <dbReference type="Pfam" id="PF08545"/>
    </source>
</evidence>
<reference evidence="11 12" key="1">
    <citation type="submission" date="2023-02" db="EMBL/GenBank/DDBJ databases">
        <title>Genome sequence of Lentisphaera profundi SAORIC-696.</title>
        <authorList>
            <person name="Kim e."/>
            <person name="Cho J.-C."/>
            <person name="Choi A."/>
            <person name="Kang I."/>
        </authorList>
    </citation>
    <scope>NUCLEOTIDE SEQUENCE [LARGE SCALE GENOMIC DNA]</scope>
    <source>
        <strain evidence="11 12">SAORIC-696</strain>
    </source>
</reference>
<evidence type="ECO:0000259" key="9">
    <source>
        <dbReference type="Pfam" id="PF08541"/>
    </source>
</evidence>
<sequence>MKGIKIIGTGKYAPENIVTNEELAKTVDTSHEWIVTRTGIQQRHIAAKDQATSDLCVPAAQNALENAGITAEDVDLIIVATLSPDKPFPNTATILQRKIGASNAACFSIEAACTGFVYAMEVASSMLRCGSYKYALVIGAETLSSQVNWSDRNTCVLFGDGAGAAILESVDEKDNTLLNSILASDGTHEELLHTAIGGSATPYTIENANDPGRYLQMQGREVFKLAVTNMANSVKKALEEVNLSVDDIDWLIPHQANVRIITAVGDKIGISSEKVFINVQKYGNTSAATIPIALDELARSGELKRGQILVFVAFGGGFTWGATVLKY</sequence>
<comment type="similarity">
    <text evidence="1 8">Belongs to the thiolase-like superfamily. FabH family.</text>
</comment>
<comment type="catalytic activity">
    <reaction evidence="8">
        <text>malonyl-[ACP] + acetyl-CoA + H(+) = 3-oxobutanoyl-[ACP] + CO2 + CoA</text>
        <dbReference type="Rhea" id="RHEA:12080"/>
        <dbReference type="Rhea" id="RHEA-COMP:9623"/>
        <dbReference type="Rhea" id="RHEA-COMP:9625"/>
        <dbReference type="ChEBI" id="CHEBI:15378"/>
        <dbReference type="ChEBI" id="CHEBI:16526"/>
        <dbReference type="ChEBI" id="CHEBI:57287"/>
        <dbReference type="ChEBI" id="CHEBI:57288"/>
        <dbReference type="ChEBI" id="CHEBI:78449"/>
        <dbReference type="ChEBI" id="CHEBI:78450"/>
        <dbReference type="EC" id="2.3.1.180"/>
    </reaction>
</comment>
<protein>
    <recommendedName>
        <fullName evidence="8">Beta-ketoacyl-[acyl-carrier-protein] synthase III</fullName>
        <shortName evidence="8">Beta-ketoacyl-ACP synthase III</shortName>
        <shortName evidence="8">KAS III</shortName>
        <ecNumber evidence="8">2.3.1.180</ecNumber>
    </recommendedName>
    <alternativeName>
        <fullName evidence="8">3-oxoacyl-[acyl-carrier-protein] synthase 3</fullName>
    </alternativeName>
    <alternativeName>
        <fullName evidence="8">3-oxoacyl-[acyl-carrier-protein] synthase III</fullName>
    </alternativeName>
</protein>
<dbReference type="CDD" id="cd00830">
    <property type="entry name" value="KAS_III"/>
    <property type="match status" value="1"/>
</dbReference>
<comment type="pathway">
    <text evidence="8">Lipid metabolism; fatty acid biosynthesis.</text>
</comment>
<evidence type="ECO:0000256" key="1">
    <source>
        <dbReference type="ARBA" id="ARBA00008642"/>
    </source>
</evidence>
<evidence type="ECO:0000256" key="2">
    <source>
        <dbReference type="ARBA" id="ARBA00022516"/>
    </source>
</evidence>
<dbReference type="Pfam" id="PF08541">
    <property type="entry name" value="ACP_syn_III_C"/>
    <property type="match status" value="1"/>
</dbReference>
<dbReference type="Proteomes" id="UP001214250">
    <property type="component" value="Chromosome 1"/>
</dbReference>
<evidence type="ECO:0000256" key="8">
    <source>
        <dbReference type="HAMAP-Rule" id="MF_01815"/>
    </source>
</evidence>
<keyword evidence="4 8" id="KW-0276">Fatty acid metabolism</keyword>
<dbReference type="EC" id="2.3.1.180" evidence="8"/>
<dbReference type="InterPro" id="IPR013751">
    <property type="entry name" value="ACP_syn_III_N"/>
</dbReference>
<keyword evidence="5 8" id="KW-0443">Lipid metabolism</keyword>
<keyword evidence="8" id="KW-0012">Acyltransferase</keyword>
<dbReference type="NCBIfam" id="TIGR00747">
    <property type="entry name" value="fabH"/>
    <property type="match status" value="1"/>
</dbReference>
<keyword evidence="2 8" id="KW-0444">Lipid biosynthesis</keyword>